<evidence type="ECO:0000313" key="2">
    <source>
        <dbReference type="EMBL" id="SDL20575.1"/>
    </source>
</evidence>
<feature type="compositionally biased region" description="Basic residues" evidence="1">
    <location>
        <begin position="14"/>
        <end position="23"/>
    </location>
</feature>
<sequence length="49" mass="5173">METLKDQSYQGSSHYKRLGKSKASKSGSKSSASKSGSKSNVSNSKPYSA</sequence>
<dbReference type="EMBL" id="FNGW01000001">
    <property type="protein sequence ID" value="SDL20575.1"/>
    <property type="molecule type" value="Genomic_DNA"/>
</dbReference>
<name>A0A1G9I693_9FIRM</name>
<feature type="compositionally biased region" description="Low complexity" evidence="1">
    <location>
        <begin position="24"/>
        <end position="49"/>
    </location>
</feature>
<gene>
    <name evidence="2" type="ORF">SAMN04515677_101117</name>
</gene>
<dbReference type="Proteomes" id="UP000199068">
    <property type="component" value="Unassembled WGS sequence"/>
</dbReference>
<protein>
    <submittedName>
        <fullName evidence="2">Uncharacterized protein</fullName>
    </submittedName>
</protein>
<feature type="region of interest" description="Disordered" evidence="1">
    <location>
        <begin position="1"/>
        <end position="49"/>
    </location>
</feature>
<dbReference type="AlphaFoldDB" id="A0A1G9I693"/>
<evidence type="ECO:0000256" key="1">
    <source>
        <dbReference type="SAM" id="MobiDB-lite"/>
    </source>
</evidence>
<dbReference type="STRING" id="1121325.SAMN04515677_101117"/>
<feature type="compositionally biased region" description="Polar residues" evidence="1">
    <location>
        <begin position="1"/>
        <end position="13"/>
    </location>
</feature>
<keyword evidence="3" id="KW-1185">Reference proteome</keyword>
<reference evidence="2 3" key="1">
    <citation type="submission" date="2016-10" db="EMBL/GenBank/DDBJ databases">
        <authorList>
            <person name="de Groot N.N."/>
        </authorList>
    </citation>
    <scope>NUCLEOTIDE SEQUENCE [LARGE SCALE GENOMIC DNA]</scope>
    <source>
        <strain evidence="2 3">DSM 797</strain>
    </source>
</reference>
<organism evidence="2 3">
    <name type="scientific">Romboutsia lituseburensis DSM 797</name>
    <dbReference type="NCBI Taxonomy" id="1121325"/>
    <lineage>
        <taxon>Bacteria</taxon>
        <taxon>Bacillati</taxon>
        <taxon>Bacillota</taxon>
        <taxon>Clostridia</taxon>
        <taxon>Peptostreptococcales</taxon>
        <taxon>Peptostreptococcaceae</taxon>
        <taxon>Romboutsia</taxon>
    </lineage>
</organism>
<dbReference type="RefSeq" id="WP_170139099.1">
    <property type="nucleotide sequence ID" value="NZ_FNGW01000001.1"/>
</dbReference>
<proteinExistence type="predicted"/>
<accession>A0A1G9I693</accession>
<evidence type="ECO:0000313" key="3">
    <source>
        <dbReference type="Proteomes" id="UP000199068"/>
    </source>
</evidence>